<sequence>MKNQIKILLVLSAISIGTLTCKGSINSGDAGTTPQDSVKTNRDMNTDTTGSQTNIVSDTERVNGKKVDTTNKR</sequence>
<dbReference type="EMBL" id="JBHUPD010000002">
    <property type="protein sequence ID" value="MFD2873267.1"/>
    <property type="molecule type" value="Genomic_DNA"/>
</dbReference>
<organism evidence="2 3">
    <name type="scientific">Mucilaginibacter ximonensis</name>
    <dbReference type="NCBI Taxonomy" id="538021"/>
    <lineage>
        <taxon>Bacteria</taxon>
        <taxon>Pseudomonadati</taxon>
        <taxon>Bacteroidota</taxon>
        <taxon>Sphingobacteriia</taxon>
        <taxon>Sphingobacteriales</taxon>
        <taxon>Sphingobacteriaceae</taxon>
        <taxon>Mucilaginibacter</taxon>
    </lineage>
</organism>
<protein>
    <submittedName>
        <fullName evidence="2">Uncharacterized protein</fullName>
    </submittedName>
</protein>
<name>A0ABW5YD48_9SPHI</name>
<dbReference type="Proteomes" id="UP001597557">
    <property type="component" value="Unassembled WGS sequence"/>
</dbReference>
<accession>A0ABW5YD48</accession>
<proteinExistence type="predicted"/>
<evidence type="ECO:0000256" key="1">
    <source>
        <dbReference type="SAM" id="MobiDB-lite"/>
    </source>
</evidence>
<gene>
    <name evidence="2" type="ORF">ACFS5N_12355</name>
</gene>
<reference evidence="3" key="1">
    <citation type="journal article" date="2019" name="Int. J. Syst. Evol. Microbiol.">
        <title>The Global Catalogue of Microorganisms (GCM) 10K type strain sequencing project: providing services to taxonomists for standard genome sequencing and annotation.</title>
        <authorList>
            <consortium name="The Broad Institute Genomics Platform"/>
            <consortium name="The Broad Institute Genome Sequencing Center for Infectious Disease"/>
            <person name="Wu L."/>
            <person name="Ma J."/>
        </authorList>
    </citation>
    <scope>NUCLEOTIDE SEQUENCE [LARGE SCALE GENOMIC DNA]</scope>
    <source>
        <strain evidence="3">KCTC 22437</strain>
    </source>
</reference>
<feature type="region of interest" description="Disordered" evidence="1">
    <location>
        <begin position="23"/>
        <end position="73"/>
    </location>
</feature>
<feature type="compositionally biased region" description="Polar residues" evidence="1">
    <location>
        <begin position="23"/>
        <end position="38"/>
    </location>
</feature>
<comment type="caution">
    <text evidence="2">The sequence shown here is derived from an EMBL/GenBank/DDBJ whole genome shotgun (WGS) entry which is preliminary data.</text>
</comment>
<feature type="compositionally biased region" description="Basic and acidic residues" evidence="1">
    <location>
        <begin position="58"/>
        <end position="73"/>
    </location>
</feature>
<dbReference type="RefSeq" id="WP_377185825.1">
    <property type="nucleotide sequence ID" value="NZ_JBHUPD010000002.1"/>
</dbReference>
<evidence type="ECO:0000313" key="2">
    <source>
        <dbReference type="EMBL" id="MFD2873267.1"/>
    </source>
</evidence>
<keyword evidence="3" id="KW-1185">Reference proteome</keyword>
<evidence type="ECO:0000313" key="3">
    <source>
        <dbReference type="Proteomes" id="UP001597557"/>
    </source>
</evidence>
<feature type="compositionally biased region" description="Polar residues" evidence="1">
    <location>
        <begin position="46"/>
        <end position="57"/>
    </location>
</feature>